<evidence type="ECO:0000256" key="8">
    <source>
        <dbReference type="HAMAP-Rule" id="MF_03194"/>
    </source>
</evidence>
<dbReference type="GO" id="GO:0016709">
    <property type="term" value="F:oxidoreductase activity, acting on paired donors, with incorporation or reduction of molecular oxygen, NAD(P)H as one donor, and incorporation of one atom of oxygen"/>
    <property type="evidence" value="ECO:0007669"/>
    <property type="project" value="UniProtKB-UniRule"/>
</dbReference>
<dbReference type="EMBL" id="MBFR01000160">
    <property type="protein sequence ID" value="PVU92486.1"/>
    <property type="molecule type" value="Genomic_DNA"/>
</dbReference>
<dbReference type="HAMAP" id="MF_01658">
    <property type="entry name" value="COQ7"/>
    <property type="match status" value="1"/>
</dbReference>
<feature type="binding site" evidence="8">
    <location>
        <position position="188"/>
    </location>
    <ligand>
        <name>Fe cation</name>
        <dbReference type="ChEBI" id="CHEBI:24875"/>
        <label>2</label>
    </ligand>
</feature>
<dbReference type="PANTHER" id="PTHR11237">
    <property type="entry name" value="COENZYME Q10 BIOSYNTHESIS PROTEIN 7"/>
    <property type="match status" value="1"/>
</dbReference>
<keyword evidence="4 8" id="KW-0560">Oxidoreductase</keyword>
<feature type="binding site" evidence="8">
    <location>
        <position position="191"/>
    </location>
    <ligand>
        <name>Fe cation</name>
        <dbReference type="ChEBI" id="CHEBI:24875"/>
        <label>2</label>
    </ligand>
</feature>
<comment type="similarity">
    <text evidence="8">Belongs to the COQ7 family.</text>
</comment>
<comment type="pathway">
    <text evidence="1 8">Cofactor biosynthesis; ubiquinone biosynthesis.</text>
</comment>
<keyword evidence="3 8" id="KW-0479">Metal-binding</keyword>
<keyword evidence="8" id="KW-0496">Mitochondrion</keyword>
<keyword evidence="2 8" id="KW-0831">Ubiquinone biosynthesis</keyword>
<organism evidence="9 10">
    <name type="scientific">Smittium simulii</name>
    <dbReference type="NCBI Taxonomy" id="133385"/>
    <lineage>
        <taxon>Eukaryota</taxon>
        <taxon>Fungi</taxon>
        <taxon>Fungi incertae sedis</taxon>
        <taxon>Zoopagomycota</taxon>
        <taxon>Kickxellomycotina</taxon>
        <taxon>Harpellomycetes</taxon>
        <taxon>Harpellales</taxon>
        <taxon>Legeriomycetaceae</taxon>
        <taxon>Smittium</taxon>
    </lineage>
</organism>
<dbReference type="GO" id="GO:0031314">
    <property type="term" value="C:extrinsic component of mitochondrial inner membrane"/>
    <property type="evidence" value="ECO:0007669"/>
    <property type="project" value="UniProtKB-UniRule"/>
</dbReference>
<dbReference type="GO" id="GO:0006744">
    <property type="term" value="P:ubiquinone biosynthetic process"/>
    <property type="evidence" value="ECO:0007669"/>
    <property type="project" value="UniProtKB-UniRule"/>
</dbReference>
<dbReference type="GO" id="GO:0046872">
    <property type="term" value="F:metal ion binding"/>
    <property type="evidence" value="ECO:0007669"/>
    <property type="project" value="UniProtKB-KW"/>
</dbReference>
<comment type="caution">
    <text evidence="9">The sequence shown here is derived from an EMBL/GenBank/DDBJ whole genome shotgun (WGS) entry which is preliminary data.</text>
</comment>
<feature type="binding site" evidence="8">
    <location>
        <position position="188"/>
    </location>
    <ligand>
        <name>Fe cation</name>
        <dbReference type="ChEBI" id="CHEBI:24875"/>
        <label>1</label>
    </ligand>
</feature>
<feature type="binding site" evidence="8">
    <location>
        <position position="68"/>
    </location>
    <ligand>
        <name>Fe cation</name>
        <dbReference type="ChEBI" id="CHEBI:24875"/>
        <label>1</label>
    </ligand>
</feature>
<dbReference type="GO" id="GO:0008682">
    <property type="term" value="F:3-demethoxyubiquinol 3-hydroxylase activity"/>
    <property type="evidence" value="ECO:0007669"/>
    <property type="project" value="UniProtKB-EC"/>
</dbReference>
<dbReference type="Proteomes" id="UP000245383">
    <property type="component" value="Unassembled WGS sequence"/>
</dbReference>
<comment type="cofactor">
    <cofactor evidence="8">
        <name>Fe cation</name>
        <dbReference type="ChEBI" id="CHEBI:24875"/>
    </cofactor>
    <text evidence="8">Binds 2 iron ions per subunit.</text>
</comment>
<comment type="subcellular location">
    <subcellularLocation>
        <location evidence="8">Mitochondrion inner membrane</location>
        <topology evidence="8">Peripheral membrane protein</topology>
        <orientation evidence="8">Matrix side</orientation>
    </subcellularLocation>
</comment>
<dbReference type="CDD" id="cd01042">
    <property type="entry name" value="DMQH"/>
    <property type="match status" value="1"/>
</dbReference>
<protein>
    <recommendedName>
        <fullName evidence="8">5-demethoxyubiquinone hydroxylase, mitochondrial</fullName>
        <shortName evidence="8">DMQ hydroxylase</shortName>
        <ecNumber evidence="8">1.14.99.60</ecNumber>
    </recommendedName>
    <alternativeName>
        <fullName evidence="8">Ubiquinone biosynthesis monooxygenase COQ7</fullName>
    </alternativeName>
</protein>
<dbReference type="SUPFAM" id="SSF47240">
    <property type="entry name" value="Ferritin-like"/>
    <property type="match status" value="1"/>
</dbReference>
<sequence>MPNNLNKLSKLPKPFFLFSKNVSLVQLQQHNFYSSQQNQNANPQTKRELTAQEKSLIDRMIRVDQAGETAAVWIYRGQKAILGKDPKLSKLLDDMKDQEKVHLDSFNKKIVEFNARPTIFQPVAAAGGFALGAVTALLGVKAAMTCTEAVETAIGMHYNNQLRELYKSQDSEQIQTLMKDIKLFRDQELEHLDTAVENGAKDAPFYNTLSSLIKSGCNTAIWLCEKY</sequence>
<name>A0A2T9YJG9_9FUNG</name>
<evidence type="ECO:0000313" key="9">
    <source>
        <dbReference type="EMBL" id="PVU92486.1"/>
    </source>
</evidence>
<keyword evidence="8" id="KW-0999">Mitochondrion inner membrane</keyword>
<keyword evidence="7 8" id="KW-0472">Membrane</keyword>
<evidence type="ECO:0000313" key="10">
    <source>
        <dbReference type="Proteomes" id="UP000245383"/>
    </source>
</evidence>
<evidence type="ECO:0000256" key="4">
    <source>
        <dbReference type="ARBA" id="ARBA00023002"/>
    </source>
</evidence>
<evidence type="ECO:0000256" key="2">
    <source>
        <dbReference type="ARBA" id="ARBA00022688"/>
    </source>
</evidence>
<accession>A0A2T9YJG9</accession>
<gene>
    <name evidence="8" type="primary">COQ7</name>
    <name evidence="9" type="ORF">BB561_003802</name>
</gene>
<evidence type="ECO:0000256" key="6">
    <source>
        <dbReference type="ARBA" id="ARBA00023033"/>
    </source>
</evidence>
<dbReference type="OrthoDB" id="275371at2759"/>
<dbReference type="EC" id="1.14.99.60" evidence="8"/>
<dbReference type="PANTHER" id="PTHR11237:SF4">
    <property type="entry name" value="5-DEMETHOXYUBIQUINONE HYDROXYLASE, MITOCHONDRIAL"/>
    <property type="match status" value="1"/>
</dbReference>
<keyword evidence="5 8" id="KW-0408">Iron</keyword>
<dbReference type="InterPro" id="IPR009078">
    <property type="entry name" value="Ferritin-like_SF"/>
</dbReference>
<evidence type="ECO:0000256" key="5">
    <source>
        <dbReference type="ARBA" id="ARBA00023004"/>
    </source>
</evidence>
<dbReference type="InterPro" id="IPR011566">
    <property type="entry name" value="Ubq_synth_Coq7"/>
</dbReference>
<evidence type="ECO:0000256" key="7">
    <source>
        <dbReference type="ARBA" id="ARBA00023136"/>
    </source>
</evidence>
<feature type="binding site" evidence="8">
    <location>
        <position position="102"/>
    </location>
    <ligand>
        <name>Fe cation</name>
        <dbReference type="ChEBI" id="CHEBI:24875"/>
        <label>1</label>
    </ligand>
</feature>
<comment type="function">
    <text evidence="8">Catalyzes the hydroxylation of 2-polyprenyl-3-methyl-6-methoxy-1,4-benzoquinol (DMQH2) during ubiquinone biosynthesis. Has also a structural role in the COQ enzyme complex, stabilizing other COQ polypeptides.</text>
</comment>
<feature type="binding site" evidence="8">
    <location>
        <position position="99"/>
    </location>
    <ligand>
        <name>Fe cation</name>
        <dbReference type="ChEBI" id="CHEBI:24875"/>
        <label>2</label>
    </ligand>
</feature>
<reference evidence="9 10" key="1">
    <citation type="journal article" date="2018" name="MBio">
        <title>Comparative Genomics Reveals the Core Gene Toolbox for the Fungus-Insect Symbiosis.</title>
        <authorList>
            <person name="Wang Y."/>
            <person name="Stata M."/>
            <person name="Wang W."/>
            <person name="Stajich J.E."/>
            <person name="White M.M."/>
            <person name="Moncalvo J.M."/>
        </authorList>
    </citation>
    <scope>NUCLEOTIDE SEQUENCE [LARGE SCALE GENOMIC DNA]</scope>
    <source>
        <strain evidence="9 10">SWE-8-4</strain>
    </source>
</reference>
<dbReference type="UniPathway" id="UPA00232"/>
<keyword evidence="10" id="KW-1185">Reference proteome</keyword>
<feature type="binding site" evidence="8">
    <location>
        <position position="151"/>
    </location>
    <ligand>
        <name>Fe cation</name>
        <dbReference type="ChEBI" id="CHEBI:24875"/>
        <label>2</label>
    </ligand>
</feature>
<dbReference type="STRING" id="133385.A0A2T9YJG9"/>
<comment type="catalytic activity">
    <reaction evidence="8">
        <text>a 5-methoxy-2-methyl-3-(all-trans-polyprenyl)benzene-1,4-diol + AH2 + O2 = a 3-demethylubiquinol + A + H2O</text>
        <dbReference type="Rhea" id="RHEA:50908"/>
        <dbReference type="Rhea" id="RHEA-COMP:10859"/>
        <dbReference type="Rhea" id="RHEA-COMP:10914"/>
        <dbReference type="ChEBI" id="CHEBI:13193"/>
        <dbReference type="ChEBI" id="CHEBI:15377"/>
        <dbReference type="ChEBI" id="CHEBI:15379"/>
        <dbReference type="ChEBI" id="CHEBI:17499"/>
        <dbReference type="ChEBI" id="CHEBI:84167"/>
        <dbReference type="ChEBI" id="CHEBI:84422"/>
        <dbReference type="EC" id="1.14.99.60"/>
    </reaction>
</comment>
<comment type="subunit">
    <text evidence="8">Component of a multi-subunit COQ enzyme complex, composed of at least COQ3, COQ4, COQ5, COQ6, COQ7 and COQ9.</text>
</comment>
<dbReference type="AlphaFoldDB" id="A0A2T9YJG9"/>
<proteinExistence type="inferred from homology"/>
<keyword evidence="6 8" id="KW-0503">Monooxygenase</keyword>
<dbReference type="Pfam" id="PF03232">
    <property type="entry name" value="COQ7"/>
    <property type="match status" value="1"/>
</dbReference>
<evidence type="ECO:0000256" key="3">
    <source>
        <dbReference type="ARBA" id="ARBA00022723"/>
    </source>
</evidence>
<evidence type="ECO:0000256" key="1">
    <source>
        <dbReference type="ARBA" id="ARBA00004749"/>
    </source>
</evidence>
<feature type="binding site" evidence="8">
    <location>
        <position position="99"/>
    </location>
    <ligand>
        <name>Fe cation</name>
        <dbReference type="ChEBI" id="CHEBI:24875"/>
        <label>1</label>
    </ligand>
</feature>